<proteinExistence type="predicted"/>
<protein>
    <submittedName>
        <fullName evidence="1">Uncharacterized protein</fullName>
    </submittedName>
</protein>
<reference evidence="1 2" key="1">
    <citation type="journal article" date="2016" name="Appl. Environ. Microbiol.">
        <title>Function and Phylogeny of Bacterial Butyryl Coenzyme A:Acetate Transferases and Their Diversity in the Proximal Colon of Swine.</title>
        <authorList>
            <person name="Trachsel J."/>
            <person name="Bayles D.O."/>
            <person name="Looft T."/>
            <person name="Levine U.Y."/>
            <person name="Allen H.K."/>
        </authorList>
    </citation>
    <scope>NUCLEOTIDE SEQUENCE [LARGE SCALE GENOMIC DNA]</scope>
    <source>
        <strain evidence="1 2">35-6-1</strain>
    </source>
</reference>
<accession>A0A1U7M218</accession>
<comment type="caution">
    <text evidence="1">The sequence shown here is derived from an EMBL/GenBank/DDBJ whole genome shotgun (WGS) entry which is preliminary data.</text>
</comment>
<gene>
    <name evidence="1" type="ORF">BIV18_09315</name>
</gene>
<dbReference type="STRING" id="1465756.BIV18_09315"/>
<keyword evidence="2" id="KW-1185">Reference proteome</keyword>
<dbReference type="Proteomes" id="UP000187166">
    <property type="component" value="Unassembled WGS sequence"/>
</dbReference>
<sequence length="63" mass="7480">MTSSIRTLKGLEEVNFLLNLRNIFLPYENYVKLLTKVKVSNIMIKEYELTNQFNLYYIFGGIK</sequence>
<evidence type="ECO:0000313" key="2">
    <source>
        <dbReference type="Proteomes" id="UP000187166"/>
    </source>
</evidence>
<evidence type="ECO:0000313" key="1">
    <source>
        <dbReference type="EMBL" id="OLR65694.1"/>
    </source>
</evidence>
<name>A0A1U7M218_9FIRM</name>
<dbReference type="AlphaFoldDB" id="A0A1U7M218"/>
<organism evidence="1 2">
    <name type="scientific">Peptoniphilus porci</name>
    <dbReference type="NCBI Taxonomy" id="2652280"/>
    <lineage>
        <taxon>Bacteria</taxon>
        <taxon>Bacillati</taxon>
        <taxon>Bacillota</taxon>
        <taxon>Tissierellia</taxon>
        <taxon>Tissierellales</taxon>
        <taxon>Peptoniphilaceae</taxon>
        <taxon>Peptoniphilus</taxon>
    </lineage>
</organism>
<dbReference type="EMBL" id="MJIH01000001">
    <property type="protein sequence ID" value="OLR65694.1"/>
    <property type="molecule type" value="Genomic_DNA"/>
</dbReference>